<feature type="compositionally biased region" description="Low complexity" evidence="1">
    <location>
        <begin position="12"/>
        <end position="22"/>
    </location>
</feature>
<sequence>MATVSTTKSWRSSYTVTTPTSPTYPACMSGTTSVTTASTTTILNQVTADGPVRDYQGLIRRGQSATSALSGHKRTAVWTPVKYNHRHKTLPCLRLDVVGTPAWVLPTLPSANAPNTAAEDDAARALTSSYLENMRGFSGGVAIAEFGDTLKLLQSPFKSLWNESWKLSRKLIRLKRAYPNWTSRMYARKLTNLWLAYQFGVRPLVNDIQEAHSALQHMASELGSRDTVPMSGSGVYVYDNLIQPNQSGIGGVTAVQTVTSRTEYSVRYKGAIRADPPGVGGLMQWFGLDIWDVPVSAYNYIPFSFLLDYITNTGDMIDGLRMCTKTVAWLLRGTRHTKIRTGSEYYPHHKNSQGYHLSVTGGSWYTTASRVTRRDVTSWPFPYQRWTFRTPGFASMAWMNIGALAASFVAGQPGPLRERNTPD</sequence>
<gene>
    <name evidence="2" type="primary">SRR6960551_1_1</name>
</gene>
<dbReference type="KEGG" id="vg:80397176"/>
<proteinExistence type="predicted"/>
<evidence type="ECO:0000313" key="2">
    <source>
        <dbReference type="EMBL" id="DAD52615.1"/>
    </source>
</evidence>
<reference evidence="2" key="1">
    <citation type="submission" date="2020-09" db="EMBL/GenBank/DDBJ databases">
        <title>Leviviricetes taxonomy.</title>
        <authorList>
            <person name="Stockdale S.R."/>
            <person name="Callanan J."/>
            <person name="Adriaenssens E.M."/>
            <person name="Kuhn J.H."/>
            <person name="Rumnieks J."/>
            <person name="Shkoporov A."/>
            <person name="Draper L.A."/>
            <person name="Ross P."/>
            <person name="Hill C."/>
        </authorList>
    </citation>
    <scope>NUCLEOTIDE SEQUENCE</scope>
</reference>
<evidence type="ECO:0000256" key="1">
    <source>
        <dbReference type="SAM" id="MobiDB-lite"/>
    </source>
</evidence>
<dbReference type="GeneID" id="80397176"/>
<feature type="compositionally biased region" description="Polar residues" evidence="1">
    <location>
        <begin position="1"/>
        <end position="11"/>
    </location>
</feature>
<evidence type="ECO:0000313" key="3">
    <source>
        <dbReference type="Proteomes" id="UP000680734"/>
    </source>
</evidence>
<keyword evidence="3" id="KW-1185">Reference proteome</keyword>
<organism evidence="2 3">
    <name type="scientific">ssRNA phage SRR6960551_1</name>
    <dbReference type="NCBI Taxonomy" id="2786547"/>
    <lineage>
        <taxon>Viruses</taxon>
        <taxon>Riboviria</taxon>
        <taxon>Orthornavirae</taxon>
        <taxon>Lenarviricota</taxon>
        <taxon>Leviviricetes</taxon>
        <taxon>Norzivirales</taxon>
        <taxon>Atkinsviridae</taxon>
        <taxon>Alkesdovirus</taxon>
        <taxon>Alkesdovirus pelohabitans</taxon>
        <taxon>Rainacovirus pelohabitans</taxon>
    </lineage>
</organism>
<accession>A0A8S5L5G2</accession>
<dbReference type="RefSeq" id="YP_010768939.1">
    <property type="nucleotide sequence ID" value="NC_073833.1"/>
</dbReference>
<feature type="region of interest" description="Disordered" evidence="1">
    <location>
        <begin position="1"/>
        <end position="22"/>
    </location>
</feature>
<protein>
    <submittedName>
        <fullName evidence="2">Maturation protein</fullName>
    </submittedName>
</protein>
<dbReference type="Proteomes" id="UP000680734">
    <property type="component" value="Segment"/>
</dbReference>
<name>A0A8S5L5G2_9VIRU</name>
<dbReference type="EMBL" id="BK014156">
    <property type="protein sequence ID" value="DAD52615.1"/>
    <property type="molecule type" value="Genomic_RNA"/>
</dbReference>